<dbReference type="Pfam" id="PF04773">
    <property type="entry name" value="FecR"/>
    <property type="match status" value="1"/>
</dbReference>
<reference evidence="3" key="1">
    <citation type="journal article" date="2020" name="mSystems">
        <title>Genome- and Community-Level Interaction Insights into Carbon Utilization and Element Cycling Functions of Hydrothermarchaeota in Hydrothermal Sediment.</title>
        <authorList>
            <person name="Zhou Z."/>
            <person name="Liu Y."/>
            <person name="Xu W."/>
            <person name="Pan J."/>
            <person name="Luo Z.H."/>
            <person name="Li M."/>
        </authorList>
    </citation>
    <scope>NUCLEOTIDE SEQUENCE [LARGE SCALE GENOMIC DNA]</scope>
    <source>
        <strain evidence="3">HyVt-458</strain>
    </source>
</reference>
<proteinExistence type="predicted"/>
<dbReference type="Gene3D" id="3.10.350.10">
    <property type="entry name" value="LysM domain"/>
    <property type="match status" value="1"/>
</dbReference>
<dbReference type="PANTHER" id="PTHR38731">
    <property type="entry name" value="LIPL45-RELATED LIPOPROTEIN-RELATED"/>
    <property type="match status" value="1"/>
</dbReference>
<dbReference type="Pfam" id="PF01476">
    <property type="entry name" value="LysM"/>
    <property type="match status" value="1"/>
</dbReference>
<dbReference type="InterPro" id="IPR013783">
    <property type="entry name" value="Ig-like_fold"/>
</dbReference>
<dbReference type="InterPro" id="IPR036116">
    <property type="entry name" value="FN3_sf"/>
</dbReference>
<dbReference type="Gene3D" id="2.60.40.10">
    <property type="entry name" value="Immunoglobulins"/>
    <property type="match status" value="3"/>
</dbReference>
<keyword evidence="1" id="KW-0732">Signal</keyword>
<comment type="caution">
    <text evidence="3">The sequence shown here is derived from an EMBL/GenBank/DDBJ whole genome shotgun (WGS) entry which is preliminary data.</text>
</comment>
<name>A0A831RU55_9GAMM</name>
<dbReference type="CDD" id="cd00118">
    <property type="entry name" value="LysM"/>
    <property type="match status" value="1"/>
</dbReference>
<evidence type="ECO:0000313" key="3">
    <source>
        <dbReference type="EMBL" id="HEC06082.1"/>
    </source>
</evidence>
<dbReference type="InterPro" id="IPR018392">
    <property type="entry name" value="LysM"/>
</dbReference>
<accession>A0A831RU55</accession>
<dbReference type="InterPro" id="IPR036779">
    <property type="entry name" value="LysM_dom_sf"/>
</dbReference>
<dbReference type="EMBL" id="DRLF01000162">
    <property type="protein sequence ID" value="HEC06082.1"/>
    <property type="molecule type" value="Genomic_DNA"/>
</dbReference>
<dbReference type="InterPro" id="IPR016930">
    <property type="entry name" value="UCP029644"/>
</dbReference>
<dbReference type="SUPFAM" id="SSF49265">
    <property type="entry name" value="Fibronectin type III"/>
    <property type="match status" value="1"/>
</dbReference>
<dbReference type="CDD" id="cd00063">
    <property type="entry name" value="FN3"/>
    <property type="match status" value="1"/>
</dbReference>
<feature type="chain" id="PRO_5032514690" evidence="1">
    <location>
        <begin position="28"/>
        <end position="546"/>
    </location>
</feature>
<dbReference type="PROSITE" id="PS50853">
    <property type="entry name" value="FN3"/>
    <property type="match status" value="1"/>
</dbReference>
<dbReference type="PIRSF" id="PIRSF029644">
    <property type="entry name" value="UCP029644"/>
    <property type="match status" value="1"/>
</dbReference>
<gene>
    <name evidence="3" type="ORF">ENJ12_04490</name>
</gene>
<dbReference type="Proteomes" id="UP000886339">
    <property type="component" value="Unassembled WGS sequence"/>
</dbReference>
<feature type="domain" description="Fibronectin type-III" evidence="2">
    <location>
        <begin position="441"/>
        <end position="529"/>
    </location>
</feature>
<sequence>MRGNASSSRRLPILALILCAGLQQVFAAEAGEEWLYSFQPGDNLWDLTDRFLIDQSYWNKLVRLNHVKRPRQMPPGTQVRIPLQWLKVEPASVRVVDVRGEVLLVRPGEAGHSLDAQAQLKHGDLLKIGNDASVLLEFADGTRQLLGSNTEVELLRINRFSDTGIGDTTIRVLRGKTENRVPTKGTRFEIRTPSANTAVRGTRFRVKVPEAEQSRSQVEVVAGTVNVTGDAGKLVLAAGFGTVVDKGAAPAPAVRLLPAPSLVAPANTMRRLPLELRWARVPGAKAYRVLVSHPGENSVPVMDVRLTHHRFSTSSLPDGEYRVRVRAIDAAGLDGEESEVGFLLDARPLPPVAVMPPAGGTVRTTAVNFEWSTPPRVSGYHFQLSSDRQFKALAADEKNLGKTRLKLPSLQPGTWYWRVASTFGGEQGPWGAVQEFMLKPEPEAPEVGFVADKDKLQLYWQPGRPGQHYRLQIAEDEGFQTILVDEVLSESRWSSPRYPSPVHFRVRVIDDDGYAGAWSPAQTVFPEPEPWYLFGIPAIAIILLAL</sequence>
<evidence type="ECO:0000256" key="1">
    <source>
        <dbReference type="SAM" id="SignalP"/>
    </source>
</evidence>
<dbReference type="InterPro" id="IPR003961">
    <property type="entry name" value="FN3_dom"/>
</dbReference>
<protein>
    <submittedName>
        <fullName evidence="3">LysM peptidoglycan-binding domain-containing protein</fullName>
    </submittedName>
</protein>
<dbReference type="PANTHER" id="PTHR38731:SF1">
    <property type="entry name" value="FECR PROTEIN DOMAIN-CONTAINING PROTEIN"/>
    <property type="match status" value="1"/>
</dbReference>
<dbReference type="AlphaFoldDB" id="A0A831RU55"/>
<organism evidence="3">
    <name type="scientific">Thiolapillus brandeum</name>
    <dbReference type="NCBI Taxonomy" id="1076588"/>
    <lineage>
        <taxon>Bacteria</taxon>
        <taxon>Pseudomonadati</taxon>
        <taxon>Pseudomonadota</taxon>
        <taxon>Gammaproteobacteria</taxon>
        <taxon>Chromatiales</taxon>
        <taxon>Sedimenticolaceae</taxon>
        <taxon>Thiolapillus</taxon>
    </lineage>
</organism>
<dbReference type="Gene3D" id="2.60.120.1440">
    <property type="match status" value="1"/>
</dbReference>
<feature type="signal peptide" evidence="1">
    <location>
        <begin position="1"/>
        <end position="27"/>
    </location>
</feature>
<dbReference type="InterPro" id="IPR006860">
    <property type="entry name" value="FecR"/>
</dbReference>
<evidence type="ECO:0000259" key="2">
    <source>
        <dbReference type="PROSITE" id="PS50853"/>
    </source>
</evidence>